<keyword evidence="1" id="KW-0812">Transmembrane</keyword>
<accession>A0AA96VHA8</accession>
<sequence>MLTVVFLRASALSCHIRSLRERGHRLPCSFCCSVTLPFMPRLPQPAGTAPPRASRSDYFLILINPVAFFQFLINSFVRFIEVFSL</sequence>
<keyword evidence="3" id="KW-1185">Reference proteome</keyword>
<proteinExistence type="predicted"/>
<evidence type="ECO:0000313" key="2">
    <source>
        <dbReference type="EMBL" id="WNY28246.1"/>
    </source>
</evidence>
<name>A0AA96VHA8_9EURY</name>
<gene>
    <name evidence="2" type="ORF">MmiEs2_04300</name>
</gene>
<dbReference type="KEGG" id="mees:MmiEs2_04300"/>
<dbReference type="Proteomes" id="UP001302662">
    <property type="component" value="Chromosome"/>
</dbReference>
<organism evidence="2 3">
    <name type="scientific">Methanimicrococcus stummii</name>
    <dbReference type="NCBI Taxonomy" id="3028294"/>
    <lineage>
        <taxon>Archaea</taxon>
        <taxon>Methanobacteriati</taxon>
        <taxon>Methanobacteriota</taxon>
        <taxon>Stenosarchaea group</taxon>
        <taxon>Methanomicrobia</taxon>
        <taxon>Methanosarcinales</taxon>
        <taxon>Methanosarcinaceae</taxon>
        <taxon>Methanimicrococcus</taxon>
    </lineage>
</organism>
<protein>
    <submittedName>
        <fullName evidence="2">Uncharacterized protein</fullName>
    </submittedName>
</protein>
<feature type="transmembrane region" description="Helical" evidence="1">
    <location>
        <begin position="58"/>
        <end position="80"/>
    </location>
</feature>
<keyword evidence="1" id="KW-0472">Membrane</keyword>
<evidence type="ECO:0000313" key="3">
    <source>
        <dbReference type="Proteomes" id="UP001302662"/>
    </source>
</evidence>
<dbReference type="EMBL" id="CP131062">
    <property type="protein sequence ID" value="WNY28246.1"/>
    <property type="molecule type" value="Genomic_DNA"/>
</dbReference>
<keyword evidence="1" id="KW-1133">Transmembrane helix</keyword>
<reference evidence="2 3" key="1">
    <citation type="submission" date="2023-07" db="EMBL/GenBank/DDBJ databases">
        <title>Closed genome sequence of Methanimicrococcus sp. Es2.</title>
        <authorList>
            <person name="Protasov E."/>
            <person name="Platt K."/>
            <person name="Reeh H."/>
            <person name="Poehlein A."/>
            <person name="Daniel R."/>
            <person name="Brune A."/>
        </authorList>
    </citation>
    <scope>NUCLEOTIDE SEQUENCE [LARGE SCALE GENOMIC DNA]</scope>
    <source>
        <strain evidence="2 3">Es2</strain>
    </source>
</reference>
<dbReference type="AlphaFoldDB" id="A0AA96VHA8"/>
<evidence type="ECO:0000256" key="1">
    <source>
        <dbReference type="SAM" id="Phobius"/>
    </source>
</evidence>